<dbReference type="EMBL" id="FZQP02001493">
    <property type="protein sequence ID" value="VVC93038.1"/>
    <property type="molecule type" value="Genomic_DNA"/>
</dbReference>
<evidence type="ECO:0000313" key="12">
    <source>
        <dbReference type="Proteomes" id="UP000324832"/>
    </source>
</evidence>
<sequence>MTTRSSKKTLPPTDSPMNKRRKEESWMMISKESLLLQNNAFTIITLPHPGHGNPVMFCLDDYNKKMHEIITFNEAYRSWFVNNSVKSDGSLIIATPFNPIYLVLPRLKEQCCSRAVPLEDLLSEKGYDKIVNFIDNLNDVADLKGPAELKAYKYNEDKTIAWLETRIHRLARALKNKNIHVTSGAKSSTFVSSNLCNDDVDYEFFLKYAHGIISEYLQDDLVALLEKKFNFKEELIEVIGKKRKSEATDILGDSKRVKSEVLDDITPTSNSSTFTEVKVKKTTAKEKARQKAASGTKTISSFFTKK</sequence>
<name>A0A5E4Q762_9NEOP</name>
<comment type="subunit">
    <text evidence="3">The RNase H2 complex is a heterotrimer composed of the catalytic subunit RNASEH2A and the non-catalytic subunits RNASEH2B and RNASEH2C.</text>
</comment>
<keyword evidence="5" id="KW-0539">Nucleus</keyword>
<dbReference type="InterPro" id="IPR019024">
    <property type="entry name" value="RNase_H2_suB_wHTH"/>
</dbReference>
<feature type="domain" description="Rnh202 triple barrel" evidence="10">
    <location>
        <begin position="40"/>
        <end position="98"/>
    </location>
</feature>
<dbReference type="InterPro" id="IPR040456">
    <property type="entry name" value="RNase_H2_suB"/>
</dbReference>
<dbReference type="PANTHER" id="PTHR13383">
    <property type="entry name" value="RIBONUCLEASE H2 SUBUNIT B"/>
    <property type="match status" value="1"/>
</dbReference>
<evidence type="ECO:0000313" key="11">
    <source>
        <dbReference type="EMBL" id="VVC93038.1"/>
    </source>
</evidence>
<comment type="function">
    <text evidence="6">Non catalytic subunit of RNase H2, an endonuclease that specifically degrades the RNA of RNA:DNA hybrids. Participates in DNA replication, possibly by mediating the removal of lagging-strand Okazaki fragment RNA primers during DNA replication. Mediates the excision of single ribonucleotides from DNA:RNA duplexes.</text>
</comment>
<dbReference type="GO" id="GO:0005654">
    <property type="term" value="C:nucleoplasm"/>
    <property type="evidence" value="ECO:0007669"/>
    <property type="project" value="TreeGrafter"/>
</dbReference>
<dbReference type="AlphaFoldDB" id="A0A5E4Q762"/>
<dbReference type="Gene3D" id="1.10.20.120">
    <property type="match status" value="1"/>
</dbReference>
<dbReference type="Gene3D" id="2.20.25.530">
    <property type="match status" value="1"/>
</dbReference>
<evidence type="ECO:0000256" key="1">
    <source>
        <dbReference type="ARBA" id="ARBA00004123"/>
    </source>
</evidence>
<proteinExistence type="inferred from homology"/>
<dbReference type="GO" id="GO:0006401">
    <property type="term" value="P:RNA catabolic process"/>
    <property type="evidence" value="ECO:0007669"/>
    <property type="project" value="TreeGrafter"/>
</dbReference>
<evidence type="ECO:0000256" key="8">
    <source>
        <dbReference type="SAM" id="MobiDB-lite"/>
    </source>
</evidence>
<protein>
    <recommendedName>
        <fullName evidence="4">Ribonuclease H2 subunit B</fullName>
    </recommendedName>
    <alternativeName>
        <fullName evidence="7">Ribonuclease HI subunit B</fullName>
    </alternativeName>
</protein>
<dbReference type="InterPro" id="IPR041195">
    <property type="entry name" value="Rnh202_N"/>
</dbReference>
<evidence type="ECO:0000256" key="6">
    <source>
        <dbReference type="ARBA" id="ARBA00024778"/>
    </source>
</evidence>
<gene>
    <name evidence="11" type="ORF">LSINAPIS_LOCUS5320</name>
</gene>
<feature type="region of interest" description="Disordered" evidence="8">
    <location>
        <begin position="1"/>
        <end position="22"/>
    </location>
</feature>
<evidence type="ECO:0000256" key="2">
    <source>
        <dbReference type="ARBA" id="ARBA00009823"/>
    </source>
</evidence>
<dbReference type="Proteomes" id="UP000324832">
    <property type="component" value="Unassembled WGS sequence"/>
</dbReference>
<organism evidence="11 12">
    <name type="scientific">Leptidea sinapis</name>
    <dbReference type="NCBI Taxonomy" id="189913"/>
    <lineage>
        <taxon>Eukaryota</taxon>
        <taxon>Metazoa</taxon>
        <taxon>Ecdysozoa</taxon>
        <taxon>Arthropoda</taxon>
        <taxon>Hexapoda</taxon>
        <taxon>Insecta</taxon>
        <taxon>Pterygota</taxon>
        <taxon>Neoptera</taxon>
        <taxon>Endopterygota</taxon>
        <taxon>Lepidoptera</taxon>
        <taxon>Glossata</taxon>
        <taxon>Ditrysia</taxon>
        <taxon>Papilionoidea</taxon>
        <taxon>Pieridae</taxon>
        <taxon>Dismorphiinae</taxon>
        <taxon>Leptidea</taxon>
    </lineage>
</organism>
<accession>A0A5E4Q762</accession>
<feature type="domain" description="Ribonuclease H2 subunit B wHTH" evidence="9">
    <location>
        <begin position="101"/>
        <end position="225"/>
    </location>
</feature>
<evidence type="ECO:0000256" key="4">
    <source>
        <dbReference type="ARBA" id="ARBA00019062"/>
    </source>
</evidence>
<dbReference type="GO" id="GO:0032299">
    <property type="term" value="C:ribonuclease H2 complex"/>
    <property type="evidence" value="ECO:0007669"/>
    <property type="project" value="InterPro"/>
</dbReference>
<evidence type="ECO:0000256" key="5">
    <source>
        <dbReference type="ARBA" id="ARBA00023242"/>
    </source>
</evidence>
<evidence type="ECO:0000259" key="10">
    <source>
        <dbReference type="Pfam" id="PF17745"/>
    </source>
</evidence>
<keyword evidence="12" id="KW-1185">Reference proteome</keyword>
<dbReference type="Pfam" id="PF17745">
    <property type="entry name" value="Ydr279_N"/>
    <property type="match status" value="1"/>
</dbReference>
<reference evidence="11 12" key="1">
    <citation type="submission" date="2017-07" db="EMBL/GenBank/DDBJ databases">
        <authorList>
            <person name="Talla V."/>
            <person name="Backstrom N."/>
        </authorList>
    </citation>
    <scope>NUCLEOTIDE SEQUENCE [LARGE SCALE GENOMIC DNA]</scope>
</reference>
<evidence type="ECO:0000256" key="3">
    <source>
        <dbReference type="ARBA" id="ARBA00011277"/>
    </source>
</evidence>
<evidence type="ECO:0000259" key="9">
    <source>
        <dbReference type="Pfam" id="PF09468"/>
    </source>
</evidence>
<dbReference type="Pfam" id="PF09468">
    <property type="entry name" value="RNase_H2-Ydr279"/>
    <property type="match status" value="1"/>
</dbReference>
<comment type="subcellular location">
    <subcellularLocation>
        <location evidence="1">Nucleus</location>
    </subcellularLocation>
</comment>
<evidence type="ECO:0000256" key="7">
    <source>
        <dbReference type="ARBA" id="ARBA00033464"/>
    </source>
</evidence>
<comment type="similarity">
    <text evidence="2">Belongs to the RNase H2 subunit B family.</text>
</comment>
<dbReference type="FunFam" id="1.10.20.120:FF:000002">
    <property type="entry name" value="Ribonuclease H2 subunit B"/>
    <property type="match status" value="1"/>
</dbReference>
<dbReference type="PANTHER" id="PTHR13383:SF11">
    <property type="entry name" value="RIBONUCLEASE H2 SUBUNIT B"/>
    <property type="match status" value="1"/>
</dbReference>